<name>A0A2J4JA94_NATGS</name>
<comment type="caution">
    <text evidence="1">The sequence shown here is derived from an EMBL/GenBank/DDBJ whole genome shotgun (WGS) entry which is preliminary data.</text>
</comment>
<gene>
    <name evidence="1" type="ORF">CYV19_18280</name>
</gene>
<dbReference type="Proteomes" id="UP000234484">
    <property type="component" value="Unassembled WGS sequence"/>
</dbReference>
<dbReference type="EMBL" id="PKKI01000094">
    <property type="protein sequence ID" value="PLK18304.1"/>
    <property type="molecule type" value="Genomic_DNA"/>
</dbReference>
<protein>
    <submittedName>
        <fullName evidence="1">Uncharacterized protein</fullName>
    </submittedName>
</protein>
<evidence type="ECO:0000313" key="1">
    <source>
        <dbReference type="EMBL" id="PLK18304.1"/>
    </source>
</evidence>
<organism evidence="1 2">
    <name type="scientific">Natronobacterium gregoryi (strain ATCC 43098 / DSM 3393 / CCM 3738 / CIP 104747 / IAM 13177 / JCM 8860 / NBRC 102187 / NCIMB 2189 / SP2)</name>
    <dbReference type="NCBI Taxonomy" id="797304"/>
    <lineage>
        <taxon>Archaea</taxon>
        <taxon>Methanobacteriati</taxon>
        <taxon>Methanobacteriota</taxon>
        <taxon>Stenosarchaea group</taxon>
        <taxon>Halobacteria</taxon>
        <taxon>Halobacteriales</taxon>
        <taxon>Natrialbaceae</taxon>
        <taxon>Natronobacterium</taxon>
    </lineage>
</organism>
<proteinExistence type="predicted"/>
<evidence type="ECO:0000313" key="2">
    <source>
        <dbReference type="Proteomes" id="UP000234484"/>
    </source>
</evidence>
<dbReference type="AlphaFoldDB" id="A0A2J4JA94"/>
<reference evidence="1 2" key="1">
    <citation type="submission" date="2017-12" db="EMBL/GenBank/DDBJ databases">
        <title>The characterization of oligonucleotides binding to NgAgo.</title>
        <authorList>
            <person name="Jiang L."/>
            <person name="He B."/>
            <person name="Kang J."/>
            <person name="Yu M."/>
            <person name="Li N."/>
            <person name="Fang Y."/>
            <person name="Tang Z."/>
            <person name="Wu P."/>
            <person name="Yao P."/>
            <person name="Huang J."/>
        </authorList>
    </citation>
    <scope>NUCLEOTIDE SEQUENCE [LARGE SCALE GENOMIC DNA]</scope>
    <source>
        <strain evidence="1 2">SP2</strain>
        <tissue evidence="1">Freeze-dried powder thallus</tissue>
    </source>
</reference>
<accession>A0A2J4JA94</accession>
<sequence>MVFVVIGNSPLLALAPRRSSVGSAVRVHIHGFGDGAFVDSESRSTVPITSGVRPGDVNG</sequence>